<sequence>MDLEERRQPSDDGGGPNNSMQDKTRQEVHCARQGSKLEEGKRHQEFTQEPVSQRKFDEVEKSRHQEGD</sequence>
<dbReference type="EMBL" id="CM037029">
    <property type="protein sequence ID" value="KAH7653351.1"/>
    <property type="molecule type" value="Genomic_DNA"/>
</dbReference>
<keyword evidence="2" id="KW-1185">Reference proteome</keyword>
<proteinExistence type="predicted"/>
<evidence type="ECO:0000313" key="2">
    <source>
        <dbReference type="Proteomes" id="UP000827976"/>
    </source>
</evidence>
<comment type="caution">
    <text evidence="1">The sequence shown here is derived from an EMBL/GenBank/DDBJ whole genome shotgun (WGS) entry which is preliminary data.</text>
</comment>
<reference evidence="2" key="1">
    <citation type="journal article" date="2022" name="Nat. Commun.">
        <title>Chromosome evolution and the genetic basis of agronomically important traits in greater yam.</title>
        <authorList>
            <person name="Bredeson J.V."/>
            <person name="Lyons J.B."/>
            <person name="Oniyinde I.O."/>
            <person name="Okereke N.R."/>
            <person name="Kolade O."/>
            <person name="Nnabue I."/>
            <person name="Nwadili C.O."/>
            <person name="Hribova E."/>
            <person name="Parker M."/>
            <person name="Nwogha J."/>
            <person name="Shu S."/>
            <person name="Carlson J."/>
            <person name="Kariba R."/>
            <person name="Muthemba S."/>
            <person name="Knop K."/>
            <person name="Barton G.J."/>
            <person name="Sherwood A.V."/>
            <person name="Lopez-Montes A."/>
            <person name="Asiedu R."/>
            <person name="Jamnadass R."/>
            <person name="Muchugi A."/>
            <person name="Goodstein D."/>
            <person name="Egesi C.N."/>
            <person name="Featherston J."/>
            <person name="Asfaw A."/>
            <person name="Simpson G.G."/>
            <person name="Dolezel J."/>
            <person name="Hendre P.S."/>
            <person name="Van Deynze A."/>
            <person name="Kumar P.L."/>
            <person name="Obidiegwu J.E."/>
            <person name="Bhattacharjee R."/>
            <person name="Rokhsar D.S."/>
        </authorList>
    </citation>
    <scope>NUCLEOTIDE SEQUENCE [LARGE SCALE GENOMIC DNA]</scope>
    <source>
        <strain evidence="2">cv. TDa95/00328</strain>
    </source>
</reference>
<protein>
    <submittedName>
        <fullName evidence="1">Uncharacterized protein</fullName>
    </submittedName>
</protein>
<accession>A0ACB7TZ72</accession>
<organism evidence="1 2">
    <name type="scientific">Dioscorea alata</name>
    <name type="common">Purple yam</name>
    <dbReference type="NCBI Taxonomy" id="55571"/>
    <lineage>
        <taxon>Eukaryota</taxon>
        <taxon>Viridiplantae</taxon>
        <taxon>Streptophyta</taxon>
        <taxon>Embryophyta</taxon>
        <taxon>Tracheophyta</taxon>
        <taxon>Spermatophyta</taxon>
        <taxon>Magnoliopsida</taxon>
        <taxon>Liliopsida</taxon>
        <taxon>Dioscoreales</taxon>
        <taxon>Dioscoreaceae</taxon>
        <taxon>Dioscorea</taxon>
    </lineage>
</organism>
<gene>
    <name evidence="1" type="ORF">IHE45_19G075300</name>
</gene>
<name>A0ACB7TZ72_DIOAL</name>
<dbReference type="Proteomes" id="UP000827976">
    <property type="component" value="Chromosome 19"/>
</dbReference>
<evidence type="ECO:0000313" key="1">
    <source>
        <dbReference type="EMBL" id="KAH7653351.1"/>
    </source>
</evidence>